<keyword evidence="1" id="KW-0472">Membrane</keyword>
<dbReference type="PANTHER" id="PTHR45830:SF15">
    <property type="entry name" value="SERPENTINE RECEPTOR, CLASS I"/>
    <property type="match status" value="1"/>
</dbReference>
<feature type="transmembrane region" description="Helical" evidence="1">
    <location>
        <begin position="305"/>
        <end position="323"/>
    </location>
</feature>
<sequence length="402" mass="45938">MAPECQQCTVQNFWVCFEEHCSPTKHHIFLPVIEHFDVNHTIVVIFGTTSIILGIIGFYVILTQSKSLGNFKYYLINQTIWAQLFELAVLLLYPAALAPFPAYYMKGLLRNYLSYKSTVVFYVIWCGMYVNVQLGTVLSLMNRYISVFIPTYRKFTESKYAIIFIALIHIFFYVMLALAYGKTAENELIIREKAHNKSYGILDPYFIEPSFVYVEVNRKANTVIFYSNVTITLALILSIVFFIVSVIFHRKKAHILTKTATSLVVLSLAQAVIAVIFLLVPATFLIIAHLFSIPNTGYTISVLQSFYNFHSTADIICMLYCIVPYRRIRGSVATESKLALSYHTISFVQVTEEIKNSREKAKNNEDQNSVEKPTRSKNLQQSLPLGVYDGNTVVREIVILYC</sequence>
<reference evidence="3" key="2">
    <citation type="submission" date="2020-10" db="UniProtKB">
        <authorList>
            <consortium name="WormBaseParasite"/>
        </authorList>
    </citation>
    <scope>IDENTIFICATION</scope>
</reference>
<reference evidence="2" key="1">
    <citation type="journal article" date="2013" name="Genetics">
        <title>The draft genome and transcriptome of Panagrellus redivivus are shaped by the harsh demands of a free-living lifestyle.</title>
        <authorList>
            <person name="Srinivasan J."/>
            <person name="Dillman A.R."/>
            <person name="Macchietto M.G."/>
            <person name="Heikkinen L."/>
            <person name="Lakso M."/>
            <person name="Fracchia K.M."/>
            <person name="Antoshechkin I."/>
            <person name="Mortazavi A."/>
            <person name="Wong G."/>
            <person name="Sternberg P.W."/>
        </authorList>
    </citation>
    <scope>NUCLEOTIDE SEQUENCE [LARGE SCALE GENOMIC DNA]</scope>
    <source>
        <strain evidence="2">MT8872</strain>
    </source>
</reference>
<keyword evidence="1" id="KW-1133">Transmembrane helix</keyword>
<feature type="transmembrane region" description="Helical" evidence="1">
    <location>
        <begin position="160"/>
        <end position="180"/>
    </location>
</feature>
<accession>A0A7E4VGW1</accession>
<evidence type="ECO:0000313" key="2">
    <source>
        <dbReference type="Proteomes" id="UP000492821"/>
    </source>
</evidence>
<feature type="transmembrane region" description="Helical" evidence="1">
    <location>
        <begin position="74"/>
        <end position="99"/>
    </location>
</feature>
<organism evidence="2 3">
    <name type="scientific">Panagrellus redivivus</name>
    <name type="common">Microworm</name>
    <dbReference type="NCBI Taxonomy" id="6233"/>
    <lineage>
        <taxon>Eukaryota</taxon>
        <taxon>Metazoa</taxon>
        <taxon>Ecdysozoa</taxon>
        <taxon>Nematoda</taxon>
        <taxon>Chromadorea</taxon>
        <taxon>Rhabditida</taxon>
        <taxon>Tylenchina</taxon>
        <taxon>Panagrolaimomorpha</taxon>
        <taxon>Panagrolaimoidea</taxon>
        <taxon>Panagrolaimidae</taxon>
        <taxon>Panagrellus</taxon>
    </lineage>
</organism>
<feature type="transmembrane region" description="Helical" evidence="1">
    <location>
        <begin position="119"/>
        <end position="140"/>
    </location>
</feature>
<feature type="transmembrane region" description="Helical" evidence="1">
    <location>
        <begin position="260"/>
        <end position="293"/>
    </location>
</feature>
<dbReference type="InterPro" id="IPR019422">
    <property type="entry name" value="7TM_GPCR_serpentine_rcpt_Srh"/>
</dbReference>
<dbReference type="Pfam" id="PF10318">
    <property type="entry name" value="7TM_GPCR_Srh"/>
    <property type="match status" value="1"/>
</dbReference>
<feature type="transmembrane region" description="Helical" evidence="1">
    <location>
        <begin position="223"/>
        <end position="248"/>
    </location>
</feature>
<evidence type="ECO:0000256" key="1">
    <source>
        <dbReference type="SAM" id="Phobius"/>
    </source>
</evidence>
<evidence type="ECO:0000313" key="3">
    <source>
        <dbReference type="WBParaSite" id="Pan_g20355.t1"/>
    </source>
</evidence>
<feature type="transmembrane region" description="Helical" evidence="1">
    <location>
        <begin position="42"/>
        <end position="62"/>
    </location>
</feature>
<dbReference type="WBParaSite" id="Pan_g20355.t1">
    <property type="protein sequence ID" value="Pan_g20355.t1"/>
    <property type="gene ID" value="Pan_g20355"/>
</dbReference>
<proteinExistence type="predicted"/>
<keyword evidence="1" id="KW-0812">Transmembrane</keyword>
<keyword evidence="2" id="KW-1185">Reference proteome</keyword>
<protein>
    <submittedName>
        <fullName evidence="3">Serpentine Receptor, class T</fullName>
    </submittedName>
</protein>
<dbReference type="PANTHER" id="PTHR45830">
    <property type="entry name" value="SERPENTINE RECEPTOR, CLASS I"/>
    <property type="match status" value="1"/>
</dbReference>
<dbReference type="Proteomes" id="UP000492821">
    <property type="component" value="Unassembled WGS sequence"/>
</dbReference>
<name>A0A7E4VGW1_PANRE</name>
<dbReference type="AlphaFoldDB" id="A0A7E4VGW1"/>